<evidence type="ECO:0000256" key="2">
    <source>
        <dbReference type="ARBA" id="ARBA00007639"/>
    </source>
</evidence>
<dbReference type="AlphaFoldDB" id="A0A7C4KZU7"/>
<gene>
    <name evidence="7" type="ORF">ENT17_07335</name>
</gene>
<evidence type="ECO:0000256" key="3">
    <source>
        <dbReference type="ARBA" id="ARBA00022729"/>
    </source>
</evidence>
<name>A0A7C4KZU7_9CHLR</name>
<feature type="domain" description="Periplasmic binding protein" evidence="6">
    <location>
        <begin position="59"/>
        <end position="320"/>
    </location>
</feature>
<dbReference type="SUPFAM" id="SSF53822">
    <property type="entry name" value="Periplasmic binding protein-like I"/>
    <property type="match status" value="1"/>
</dbReference>
<evidence type="ECO:0000256" key="1">
    <source>
        <dbReference type="ARBA" id="ARBA00004196"/>
    </source>
</evidence>
<dbReference type="PANTHER" id="PTHR46847">
    <property type="entry name" value="D-ALLOSE-BINDING PERIPLASMIC PROTEIN-RELATED"/>
    <property type="match status" value="1"/>
</dbReference>
<feature type="chain" id="PRO_5027899657" evidence="5">
    <location>
        <begin position="23"/>
        <end position="379"/>
    </location>
</feature>
<dbReference type="PANTHER" id="PTHR46847:SF1">
    <property type="entry name" value="D-ALLOSE-BINDING PERIPLASMIC PROTEIN-RELATED"/>
    <property type="match status" value="1"/>
</dbReference>
<comment type="subcellular location">
    <subcellularLocation>
        <location evidence="1">Cell envelope</location>
    </subcellularLocation>
</comment>
<evidence type="ECO:0000256" key="5">
    <source>
        <dbReference type="SAM" id="SignalP"/>
    </source>
</evidence>
<keyword evidence="3 5" id="KW-0732">Signal</keyword>
<accession>A0A7C4KZU7</accession>
<dbReference type="GO" id="GO:0030246">
    <property type="term" value="F:carbohydrate binding"/>
    <property type="evidence" value="ECO:0007669"/>
    <property type="project" value="UniProtKB-ARBA"/>
</dbReference>
<evidence type="ECO:0000256" key="4">
    <source>
        <dbReference type="SAM" id="MobiDB-lite"/>
    </source>
</evidence>
<dbReference type="Pfam" id="PF13407">
    <property type="entry name" value="Peripla_BP_4"/>
    <property type="match status" value="1"/>
</dbReference>
<dbReference type="InterPro" id="IPR028082">
    <property type="entry name" value="Peripla_BP_I"/>
</dbReference>
<dbReference type="InterPro" id="IPR025997">
    <property type="entry name" value="SBP_2_dom"/>
</dbReference>
<dbReference type="EMBL" id="DSXR01000074">
    <property type="protein sequence ID" value="HGS87417.1"/>
    <property type="molecule type" value="Genomic_DNA"/>
</dbReference>
<comment type="caution">
    <text evidence="7">The sequence shown here is derived from an EMBL/GenBank/DDBJ whole genome shotgun (WGS) entry which is preliminary data.</text>
</comment>
<dbReference type="GO" id="GO:0030313">
    <property type="term" value="C:cell envelope"/>
    <property type="evidence" value="ECO:0007669"/>
    <property type="project" value="UniProtKB-SubCell"/>
</dbReference>
<evidence type="ECO:0000259" key="6">
    <source>
        <dbReference type="Pfam" id="PF13407"/>
    </source>
</evidence>
<protein>
    <submittedName>
        <fullName evidence="7">Sugar ABC transporter substrate-binding protein</fullName>
    </submittedName>
</protein>
<proteinExistence type="inferred from homology"/>
<evidence type="ECO:0000313" key="7">
    <source>
        <dbReference type="EMBL" id="HGS87417.1"/>
    </source>
</evidence>
<feature type="signal peptide" evidence="5">
    <location>
        <begin position="1"/>
        <end position="22"/>
    </location>
</feature>
<feature type="region of interest" description="Disordered" evidence="4">
    <location>
        <begin position="27"/>
        <end position="55"/>
    </location>
</feature>
<organism evidence="7">
    <name type="scientific">Bellilinea caldifistulae</name>
    <dbReference type="NCBI Taxonomy" id="360411"/>
    <lineage>
        <taxon>Bacteria</taxon>
        <taxon>Bacillati</taxon>
        <taxon>Chloroflexota</taxon>
        <taxon>Anaerolineae</taxon>
        <taxon>Anaerolineales</taxon>
        <taxon>Anaerolineaceae</taxon>
        <taxon>Bellilinea</taxon>
    </lineage>
</organism>
<dbReference type="PROSITE" id="PS51257">
    <property type="entry name" value="PROKAR_LIPOPROTEIN"/>
    <property type="match status" value="1"/>
</dbReference>
<sequence>MQRKPLFTILAFIMVLSMILAACGTPATPTSVAQPTQPPQTGQQPTQPPVESKGPPFTIGISNPFISSEYRTQMIAELIEVNKEYMDKGLTTELVIESADTDVAGQIQQLQNLMAKGVDAILVNPSDVNGLNATLQEAVSKGIIVISVDQELNVPGVYNVGIDQKEWAKTSAKWLAEKLGGKGNIVLIEGFPGHPANVARMEGVDEVLSQYPDIKVLAKDTGKWDEATGQQVMSNFLAAYPNLDGYWTQDGMAIGALQAVIAANPAKFPVGVGEGRCQFLKLWEEVLKDRPDFETIAVANPPGVSPTGLRIAVNMLLGKQVDKSKLGGANGLSFVIPVPIVITKANLQQGLEICKDKPDAYLLDGIMTDQEVLNTFFLK</sequence>
<comment type="similarity">
    <text evidence="2">Belongs to the bacterial solute-binding protein 2 family.</text>
</comment>
<reference evidence="7" key="1">
    <citation type="journal article" date="2020" name="mSystems">
        <title>Genome- and Community-Level Interaction Insights into Carbon Utilization and Element Cycling Functions of Hydrothermarchaeota in Hydrothermal Sediment.</title>
        <authorList>
            <person name="Zhou Z."/>
            <person name="Liu Y."/>
            <person name="Xu W."/>
            <person name="Pan J."/>
            <person name="Luo Z.H."/>
            <person name="Li M."/>
        </authorList>
    </citation>
    <scope>NUCLEOTIDE SEQUENCE [LARGE SCALE GENOMIC DNA]</scope>
    <source>
        <strain evidence="7">SpSt-556</strain>
    </source>
</reference>
<dbReference type="Gene3D" id="3.40.50.2300">
    <property type="match status" value="2"/>
</dbReference>